<sequence length="182" mass="21275">MTFDKILDNNTLWAVRYDGAADNALKLLFDQWNDPEWLVDFFLANMADLESYFKITDINQAIYDTIDDNQRMQCLILDISPEADLDKLFRPLENSRTSEMLLGKEKAKIKERPQHASWLRIYAIKLEPGCYIITGGAIKLTRTMQEREHTLNELKKMEQVRNYLIRNQAIDADGFADYMSEL</sequence>
<protein>
    <submittedName>
        <fullName evidence="1">Uncharacterized protein</fullName>
    </submittedName>
</protein>
<reference evidence="1" key="1">
    <citation type="submission" date="2019-04" db="EMBL/GenBank/DDBJ databases">
        <title>Evolution of Biomass-Degrading Anaerobic Consortia Revealed by Metagenomics.</title>
        <authorList>
            <person name="Peng X."/>
        </authorList>
    </citation>
    <scope>NUCLEOTIDE SEQUENCE</scope>
    <source>
        <strain evidence="1">SIG140</strain>
    </source>
</reference>
<evidence type="ECO:0000313" key="2">
    <source>
        <dbReference type="Proteomes" id="UP000806522"/>
    </source>
</evidence>
<name>A0A9D5S6U4_XYLRU</name>
<comment type="caution">
    <text evidence="1">The sequence shown here is derived from an EMBL/GenBank/DDBJ whole genome shotgun (WGS) entry which is preliminary data.</text>
</comment>
<dbReference type="EMBL" id="SUYC01000001">
    <property type="protein sequence ID" value="MBE6269389.1"/>
    <property type="molecule type" value="Genomic_DNA"/>
</dbReference>
<accession>A0A9D5S6U4</accession>
<dbReference type="AlphaFoldDB" id="A0A9D5S6U4"/>
<proteinExistence type="predicted"/>
<dbReference type="Proteomes" id="UP000806522">
    <property type="component" value="Unassembled WGS sequence"/>
</dbReference>
<evidence type="ECO:0000313" key="1">
    <source>
        <dbReference type="EMBL" id="MBE6269389.1"/>
    </source>
</evidence>
<organism evidence="1 2">
    <name type="scientific">Xylanibacter ruminicola</name>
    <name type="common">Prevotella ruminicola</name>
    <dbReference type="NCBI Taxonomy" id="839"/>
    <lineage>
        <taxon>Bacteria</taxon>
        <taxon>Pseudomonadati</taxon>
        <taxon>Bacteroidota</taxon>
        <taxon>Bacteroidia</taxon>
        <taxon>Bacteroidales</taxon>
        <taxon>Prevotellaceae</taxon>
        <taxon>Xylanibacter</taxon>
    </lineage>
</organism>
<gene>
    <name evidence="1" type="ORF">E7101_00320</name>
</gene>